<protein>
    <submittedName>
        <fullName evidence="2">Sacsin</fullName>
    </submittedName>
</protein>
<evidence type="ECO:0000313" key="3">
    <source>
        <dbReference type="Proteomes" id="UP000242188"/>
    </source>
</evidence>
<sequence length="922" mass="106322">MKETVSEDLFITFAKQIESNARSAGMTNEIRKQSREIVEYLFDTEDFCKNAAFLETIKSIRFVEPSVVQQVHKEICPQFGCENLIQFCDSVPQSLSTLVWTNTPVLPRYVHTNWIGLGILREPPLLKVLSHTHSVCDSINKKLQDRKRETKFARISESVINGLMTKIYEYLHKHCVGNPETKRMLSETPLVHIREEEIYVSAKQVSIAFGGKKPIPPYLVEIPLHYGRYKELFQYIGTTDSVTLSQYSEVLLRIQAEVKSNMLGPDHIRDVLTALRSIMSLLEEKSLADIERSMEEVETFFLPTSKKTLAKSTDLVFVDKPKLRLRVMQNADHGILCVHSLTDCHKQEDLILRLPENLKPRVLSSIVHECLLSSSNYTKPDTKVEQLGAFLVSSRFLNVIKKIGKFSDEDFDSYRQRLLQLQLVSLSEITTFLTVDGRQIPDTEAPQKCFYSVEKREPKLYFVANDQGVRLWLQDVGQTLFGTLSDCVDNKIAPEKIRELVDYMDYPERFQKYCDEFLDEEENEEDESLAYFPGKLVPLDLHELLENEITLLKVGDLVAYEKFDPLIDGDETDTSTGAVFIFSRIIQILPAASPNEWLQKYEVSFGQGINDTVVSLRLYKVKYPETSTTMELVLHQFGHDSATPLNRDNIFDEIIDTLSEAWKLDNADRKRIMKRLLLLWHPDNNFGKGSTHQKFCKDVTQFILDVMQRLNEGEQFGTTRFSSTDGRKKRQKETRDYSDWRYGKCSEKLQAFGDRVSSMHRENHRHFTESYAVKRPNVPNPQPAEAKRWFRQAEMDFKCGVNSLKLNNTTGCGCQSKEDYNWICFKFHQACEKACKAYMYCIDERKVTHSHNLRSIIPSVAGNEQLAVWIQDVETLVGSYSRMRYPDVMDYPKIPGTSYTEEQATTLKGLTAKIMEEIENKL</sequence>
<dbReference type="Pfam" id="PF05168">
    <property type="entry name" value="HEPN"/>
    <property type="match status" value="1"/>
</dbReference>
<dbReference type="EMBL" id="NEDP02005444">
    <property type="protein sequence ID" value="OWF40806.1"/>
    <property type="molecule type" value="Genomic_DNA"/>
</dbReference>
<dbReference type="InterPro" id="IPR007842">
    <property type="entry name" value="HEPN_dom"/>
</dbReference>
<evidence type="ECO:0000313" key="2">
    <source>
        <dbReference type="EMBL" id="OWF40806.1"/>
    </source>
</evidence>
<dbReference type="STRING" id="6573.A0A210PWG6"/>
<gene>
    <name evidence="2" type="ORF">KP79_PYT15679</name>
</gene>
<accession>A0A210PWG6</accession>
<proteinExistence type="predicted"/>
<feature type="domain" description="HEPN" evidence="1">
    <location>
        <begin position="787"/>
        <end position="920"/>
    </location>
</feature>
<dbReference type="Gene3D" id="1.20.120.330">
    <property type="entry name" value="Nucleotidyltransferases domain 2"/>
    <property type="match status" value="1"/>
</dbReference>
<organism evidence="2 3">
    <name type="scientific">Mizuhopecten yessoensis</name>
    <name type="common">Japanese scallop</name>
    <name type="synonym">Patinopecten yessoensis</name>
    <dbReference type="NCBI Taxonomy" id="6573"/>
    <lineage>
        <taxon>Eukaryota</taxon>
        <taxon>Metazoa</taxon>
        <taxon>Spiralia</taxon>
        <taxon>Lophotrochozoa</taxon>
        <taxon>Mollusca</taxon>
        <taxon>Bivalvia</taxon>
        <taxon>Autobranchia</taxon>
        <taxon>Pteriomorphia</taxon>
        <taxon>Pectinida</taxon>
        <taxon>Pectinoidea</taxon>
        <taxon>Pectinidae</taxon>
        <taxon>Mizuhopecten</taxon>
    </lineage>
</organism>
<keyword evidence="3" id="KW-1185">Reference proteome</keyword>
<reference evidence="2 3" key="1">
    <citation type="journal article" date="2017" name="Nat. Ecol. Evol.">
        <title>Scallop genome provides insights into evolution of bilaterian karyotype and development.</title>
        <authorList>
            <person name="Wang S."/>
            <person name="Zhang J."/>
            <person name="Jiao W."/>
            <person name="Li J."/>
            <person name="Xun X."/>
            <person name="Sun Y."/>
            <person name="Guo X."/>
            <person name="Huan P."/>
            <person name="Dong B."/>
            <person name="Zhang L."/>
            <person name="Hu X."/>
            <person name="Sun X."/>
            <person name="Wang J."/>
            <person name="Zhao C."/>
            <person name="Wang Y."/>
            <person name="Wang D."/>
            <person name="Huang X."/>
            <person name="Wang R."/>
            <person name="Lv J."/>
            <person name="Li Y."/>
            <person name="Zhang Z."/>
            <person name="Liu B."/>
            <person name="Lu W."/>
            <person name="Hui Y."/>
            <person name="Liang J."/>
            <person name="Zhou Z."/>
            <person name="Hou R."/>
            <person name="Li X."/>
            <person name="Liu Y."/>
            <person name="Li H."/>
            <person name="Ning X."/>
            <person name="Lin Y."/>
            <person name="Zhao L."/>
            <person name="Xing Q."/>
            <person name="Dou J."/>
            <person name="Li Y."/>
            <person name="Mao J."/>
            <person name="Guo H."/>
            <person name="Dou H."/>
            <person name="Li T."/>
            <person name="Mu C."/>
            <person name="Jiang W."/>
            <person name="Fu Q."/>
            <person name="Fu X."/>
            <person name="Miao Y."/>
            <person name="Liu J."/>
            <person name="Yu Q."/>
            <person name="Li R."/>
            <person name="Liao H."/>
            <person name="Li X."/>
            <person name="Kong Y."/>
            <person name="Jiang Z."/>
            <person name="Chourrout D."/>
            <person name="Li R."/>
            <person name="Bao Z."/>
        </authorList>
    </citation>
    <scope>NUCLEOTIDE SEQUENCE [LARGE SCALE GENOMIC DNA]</scope>
    <source>
        <strain evidence="2 3">PY_sf001</strain>
    </source>
</reference>
<dbReference type="PANTHER" id="PTHR46919:SF2">
    <property type="entry name" value="SACSIN"/>
    <property type="match status" value="1"/>
</dbReference>
<dbReference type="AlphaFoldDB" id="A0A210PWG6"/>
<dbReference type="OrthoDB" id="6160039at2759"/>
<evidence type="ECO:0000259" key="1">
    <source>
        <dbReference type="Pfam" id="PF05168"/>
    </source>
</evidence>
<dbReference type="PANTHER" id="PTHR46919">
    <property type="entry name" value="ZINC FINGER, C3HC4 TYPE (RING FINGER) FAMILY PROTEIN"/>
    <property type="match status" value="1"/>
</dbReference>
<dbReference type="Gene3D" id="1.10.287.110">
    <property type="entry name" value="DnaJ domain"/>
    <property type="match status" value="1"/>
</dbReference>
<dbReference type="SUPFAM" id="SSF81593">
    <property type="entry name" value="Nucleotidyltransferase substrate binding subunit/domain"/>
    <property type="match status" value="1"/>
</dbReference>
<dbReference type="Proteomes" id="UP000242188">
    <property type="component" value="Unassembled WGS sequence"/>
</dbReference>
<dbReference type="InterPro" id="IPR036869">
    <property type="entry name" value="J_dom_sf"/>
</dbReference>
<comment type="caution">
    <text evidence="2">The sequence shown here is derived from an EMBL/GenBank/DDBJ whole genome shotgun (WGS) entry which is preliminary data.</text>
</comment>
<name>A0A210PWG6_MIZYE</name>